<evidence type="ECO:0000313" key="3">
    <source>
        <dbReference type="Proteomes" id="UP000654604"/>
    </source>
</evidence>
<comment type="caution">
    <text evidence="2">The sequence shown here is derived from an EMBL/GenBank/DDBJ whole genome shotgun (WGS) entry which is preliminary data.</text>
</comment>
<reference evidence="2 3" key="1">
    <citation type="submission" date="2020-10" db="EMBL/GenBank/DDBJ databases">
        <authorList>
            <person name="Castelo-Branco R."/>
            <person name="Eusebio N."/>
            <person name="Adriana R."/>
            <person name="Vieira A."/>
            <person name="Brugerolle De Fraissinette N."/>
            <person name="Rezende De Castro R."/>
            <person name="Schneider M.P."/>
            <person name="Vasconcelos V."/>
            <person name="Leao P.N."/>
        </authorList>
    </citation>
    <scope>NUCLEOTIDE SEQUENCE [LARGE SCALE GENOMIC DNA]</scope>
    <source>
        <strain evidence="2 3">LEGE 03274</strain>
    </source>
</reference>
<dbReference type="Pfam" id="PF22557">
    <property type="entry name" value="DuOB"/>
    <property type="match status" value="1"/>
</dbReference>
<proteinExistence type="predicted"/>
<feature type="domain" description="Dual OB-containing" evidence="1">
    <location>
        <begin position="5"/>
        <end position="221"/>
    </location>
</feature>
<protein>
    <recommendedName>
        <fullName evidence="1">Dual OB-containing domain-containing protein</fullName>
    </recommendedName>
</protein>
<keyword evidence="3" id="KW-1185">Reference proteome</keyword>
<sequence>MPKVEIICLANSKKLGGRCIAGIRTDGKGWIRPVGSNNNDGTLFANDYTLSNGSEPQILSVIQIAISTPKPQLYQPENWLTERIPWQLVGKTLNKSHLQLIENAFFQGDSIFGTRGDRISYHQLQQNPAKSSLEIIQPLNITWCINNNYSGNRQIRAIFSLHNVQYNLVVTDPNWLEHLTKFELGCYSSKDIGLSQEVQFLFTISLGVPYKGHCYKLIAAVIPYVTR</sequence>
<gene>
    <name evidence="2" type="ORF">IQ215_03595</name>
</gene>
<dbReference type="Proteomes" id="UP000654604">
    <property type="component" value="Unassembled WGS sequence"/>
</dbReference>
<evidence type="ECO:0000313" key="2">
    <source>
        <dbReference type="EMBL" id="MBE9221771.1"/>
    </source>
</evidence>
<dbReference type="RefSeq" id="WP_193799956.1">
    <property type="nucleotide sequence ID" value="NZ_JADEWC010000005.1"/>
</dbReference>
<organism evidence="2 3">
    <name type="scientific">Cyanobacterium stanieri LEGE 03274</name>
    <dbReference type="NCBI Taxonomy" id="1828756"/>
    <lineage>
        <taxon>Bacteria</taxon>
        <taxon>Bacillati</taxon>
        <taxon>Cyanobacteriota</taxon>
        <taxon>Cyanophyceae</taxon>
        <taxon>Oscillatoriophycideae</taxon>
        <taxon>Chroococcales</taxon>
        <taxon>Geminocystaceae</taxon>
        <taxon>Cyanobacterium</taxon>
    </lineage>
</organism>
<evidence type="ECO:0000259" key="1">
    <source>
        <dbReference type="Pfam" id="PF22557"/>
    </source>
</evidence>
<dbReference type="EMBL" id="JADEWC010000005">
    <property type="protein sequence ID" value="MBE9221771.1"/>
    <property type="molecule type" value="Genomic_DNA"/>
</dbReference>
<name>A0ABR9V1K1_9CHRO</name>
<accession>A0ABR9V1K1</accession>
<dbReference type="InterPro" id="IPR054335">
    <property type="entry name" value="DuOB_dom"/>
</dbReference>